<evidence type="ECO:0000256" key="1">
    <source>
        <dbReference type="SAM" id="MobiDB-lite"/>
    </source>
</evidence>
<dbReference type="AlphaFoldDB" id="A0AAV4VLN7"/>
<evidence type="ECO:0000313" key="2">
    <source>
        <dbReference type="EMBL" id="GIY70948.1"/>
    </source>
</evidence>
<feature type="region of interest" description="Disordered" evidence="1">
    <location>
        <begin position="86"/>
        <end position="105"/>
    </location>
</feature>
<name>A0AAV4VLN7_CAEEX</name>
<comment type="caution">
    <text evidence="2">The sequence shown here is derived from an EMBL/GenBank/DDBJ whole genome shotgun (WGS) entry which is preliminary data.</text>
</comment>
<gene>
    <name evidence="2" type="ORF">CEXT_316291</name>
</gene>
<organism evidence="2 3">
    <name type="scientific">Caerostris extrusa</name>
    <name type="common">Bark spider</name>
    <name type="synonym">Caerostris bankana</name>
    <dbReference type="NCBI Taxonomy" id="172846"/>
    <lineage>
        <taxon>Eukaryota</taxon>
        <taxon>Metazoa</taxon>
        <taxon>Ecdysozoa</taxon>
        <taxon>Arthropoda</taxon>
        <taxon>Chelicerata</taxon>
        <taxon>Arachnida</taxon>
        <taxon>Araneae</taxon>
        <taxon>Araneomorphae</taxon>
        <taxon>Entelegynae</taxon>
        <taxon>Araneoidea</taxon>
        <taxon>Araneidae</taxon>
        <taxon>Caerostris</taxon>
    </lineage>
</organism>
<accession>A0AAV4VLN7</accession>
<reference evidence="2 3" key="1">
    <citation type="submission" date="2021-06" db="EMBL/GenBank/DDBJ databases">
        <title>Caerostris extrusa draft genome.</title>
        <authorList>
            <person name="Kono N."/>
            <person name="Arakawa K."/>
        </authorList>
    </citation>
    <scope>NUCLEOTIDE SEQUENCE [LARGE SCALE GENOMIC DNA]</scope>
</reference>
<keyword evidence="3" id="KW-1185">Reference proteome</keyword>
<proteinExistence type="predicted"/>
<sequence>MYPFNNAAYLCNSLQAKCMVFSEHLLKESINNFSVKSRMIVTQQLDGFHQGHSCDKRNSIKQCLENAPSLYMSFFRALTTPRDGTDKARIGYRLPSESTYPSNNT</sequence>
<protein>
    <submittedName>
        <fullName evidence="2">Uncharacterized protein</fullName>
    </submittedName>
</protein>
<feature type="compositionally biased region" description="Polar residues" evidence="1">
    <location>
        <begin position="96"/>
        <end position="105"/>
    </location>
</feature>
<evidence type="ECO:0000313" key="3">
    <source>
        <dbReference type="Proteomes" id="UP001054945"/>
    </source>
</evidence>
<dbReference type="EMBL" id="BPLR01014738">
    <property type="protein sequence ID" value="GIY70948.1"/>
    <property type="molecule type" value="Genomic_DNA"/>
</dbReference>
<dbReference type="Proteomes" id="UP001054945">
    <property type="component" value="Unassembled WGS sequence"/>
</dbReference>